<dbReference type="GO" id="GO:0008757">
    <property type="term" value="F:S-adenosylmethionine-dependent methyltransferase activity"/>
    <property type="evidence" value="ECO:0007669"/>
    <property type="project" value="InterPro"/>
</dbReference>
<dbReference type="Pfam" id="PF08241">
    <property type="entry name" value="Methyltransf_11"/>
    <property type="match status" value="1"/>
</dbReference>
<dbReference type="KEGG" id="amr:AM1_2606"/>
<dbReference type="STRING" id="329726.AM1_2606"/>
<evidence type="ECO:0000313" key="3">
    <source>
        <dbReference type="EMBL" id="ABW27613.1"/>
    </source>
</evidence>
<dbReference type="PANTHER" id="PTHR43861">
    <property type="entry name" value="TRANS-ACONITATE 2-METHYLTRANSFERASE-RELATED"/>
    <property type="match status" value="1"/>
</dbReference>
<keyword evidence="4" id="KW-1185">Reference proteome</keyword>
<dbReference type="OrthoDB" id="9770485at2"/>
<proteinExistence type="predicted"/>
<dbReference type="InterPro" id="IPR013216">
    <property type="entry name" value="Methyltransf_11"/>
</dbReference>
<dbReference type="Gene3D" id="3.40.50.150">
    <property type="entry name" value="Vaccinia Virus protein VP39"/>
    <property type="match status" value="1"/>
</dbReference>
<dbReference type="AlphaFoldDB" id="B0C6Q7"/>
<reference evidence="3 4" key="1">
    <citation type="journal article" date="2008" name="Proc. Natl. Acad. Sci. U.S.A.">
        <title>Niche adaptation and genome expansion in the chlorophyll d-producing cyanobacterium Acaryochloris marina.</title>
        <authorList>
            <person name="Swingley W.D."/>
            <person name="Chen M."/>
            <person name="Cheung P.C."/>
            <person name="Conrad A.L."/>
            <person name="Dejesa L.C."/>
            <person name="Hao J."/>
            <person name="Honchak B.M."/>
            <person name="Karbach L.E."/>
            <person name="Kurdoglu A."/>
            <person name="Lahiri S."/>
            <person name="Mastrian S.D."/>
            <person name="Miyashita H."/>
            <person name="Page L."/>
            <person name="Ramakrishna P."/>
            <person name="Satoh S."/>
            <person name="Sattley W.M."/>
            <person name="Shimada Y."/>
            <person name="Taylor H.L."/>
            <person name="Tomo T."/>
            <person name="Tsuchiya T."/>
            <person name="Wang Z.T."/>
            <person name="Raymond J."/>
            <person name="Mimuro M."/>
            <person name="Blankenship R.E."/>
            <person name="Touchman J.W."/>
        </authorList>
    </citation>
    <scope>NUCLEOTIDE SEQUENCE [LARGE SCALE GENOMIC DNA]</scope>
    <source>
        <strain evidence="4">MBIC 11017</strain>
    </source>
</reference>
<evidence type="ECO:0000256" key="1">
    <source>
        <dbReference type="ARBA" id="ARBA00022679"/>
    </source>
</evidence>
<dbReference type="eggNOG" id="COG2519">
    <property type="taxonomic scope" value="Bacteria"/>
</dbReference>
<dbReference type="HOGENOM" id="CLU_062440_2_0_3"/>
<evidence type="ECO:0000313" key="4">
    <source>
        <dbReference type="Proteomes" id="UP000000268"/>
    </source>
</evidence>
<gene>
    <name evidence="3" type="ordered locus">AM1_2606</name>
</gene>
<keyword evidence="3" id="KW-0489">Methyltransferase</keyword>
<keyword evidence="1 3" id="KW-0808">Transferase</keyword>
<accession>B0C6Q7</accession>
<dbReference type="PANTHER" id="PTHR43861:SF3">
    <property type="entry name" value="PUTATIVE (AFU_ORTHOLOGUE AFUA_2G14390)-RELATED"/>
    <property type="match status" value="1"/>
</dbReference>
<dbReference type="EMBL" id="CP000828">
    <property type="protein sequence ID" value="ABW27613.1"/>
    <property type="molecule type" value="Genomic_DNA"/>
</dbReference>
<organism evidence="3 4">
    <name type="scientific">Acaryochloris marina (strain MBIC 11017)</name>
    <dbReference type="NCBI Taxonomy" id="329726"/>
    <lineage>
        <taxon>Bacteria</taxon>
        <taxon>Bacillati</taxon>
        <taxon>Cyanobacteriota</taxon>
        <taxon>Cyanophyceae</taxon>
        <taxon>Acaryochloridales</taxon>
        <taxon>Acaryochloridaceae</taxon>
        <taxon>Acaryochloris</taxon>
    </lineage>
</organism>
<evidence type="ECO:0000259" key="2">
    <source>
        <dbReference type="Pfam" id="PF08241"/>
    </source>
</evidence>
<protein>
    <submittedName>
        <fullName evidence="3">Methyltransferase, putative</fullName>
    </submittedName>
</protein>
<dbReference type="RefSeq" id="WP_012163067.1">
    <property type="nucleotide sequence ID" value="NC_009925.1"/>
</dbReference>
<feature type="domain" description="Methyltransferase type 11" evidence="2">
    <location>
        <begin position="47"/>
        <end position="139"/>
    </location>
</feature>
<dbReference type="CDD" id="cd02440">
    <property type="entry name" value="AdoMet_MTases"/>
    <property type="match status" value="1"/>
</dbReference>
<sequence>MSTAKYIFTETQYAQELKRLQAIEKIFDPTSHQRLKSTGINTNWRCLEVGAGAGSITQWMAGMVGEKGQVVAVDLDTRFVANLEAGNVEVVEGDIQHLPLDKQSFDLVHARYVLIHNPDAHAFLSKLLELVKPGGWIVLEEPDFAAARAIAGEDSACQSVNNVNRAIEQMFTARGMDYGLGAKLPALLQSYDLQSFSVEVDTHLSQGGSGIATMMHMSTMQLAEKYLATGAVTQADIDHYGRFAEDPNTWAIYYATVGVVAQK</sequence>
<name>B0C6Q7_ACAM1</name>
<dbReference type="GO" id="GO:0032259">
    <property type="term" value="P:methylation"/>
    <property type="evidence" value="ECO:0007669"/>
    <property type="project" value="UniProtKB-KW"/>
</dbReference>
<dbReference type="SUPFAM" id="SSF53335">
    <property type="entry name" value="S-adenosyl-L-methionine-dependent methyltransferases"/>
    <property type="match status" value="1"/>
</dbReference>
<dbReference type="InterPro" id="IPR029063">
    <property type="entry name" value="SAM-dependent_MTases_sf"/>
</dbReference>
<dbReference type="Proteomes" id="UP000000268">
    <property type="component" value="Chromosome"/>
</dbReference>